<sequence>KAGMYVVLLLALSSLVLADHPSHGGGHDHGGGHGGGGHGGGPRGRRTRGREDTGAEDTGVAEDTGGGGHGGGGHGGPSVVYYYVADQPTRGKGKGKGFGGMKALLKAGDDALKGMKDSFYKAGDYAKKGMDNMKSYAVKGMNNMYSAGGYAMKGIKDGFDKMKGSIKKGFDDLGSKLSKGFGGGKGKAAAEEEEATIQQCTQPPCMALHQVMAPHQPPAMAPHQPPATVPLPRLPTGPLPLSTAHLPQSHTGPPSQKTSCTMNPVQAMVLLLLQATVPQAKGWIAASSSEVGVRPLSYPSPCAPVYPPIISPRPTYKPPYIPSTPLPCVTLCPFPPVPTRPPCKNCPPVPYRPTRPPCKACPPVTYTPTRPPCKACPPVTYRPTRPPCKACPPVTYRPTRPPCKTCPPLTPRPTRPPCKVCPPVVYRPTRPPCKACPPIPPRPCNPCQPNVYPCRPPTTYPPTYPPTYIPKTKPTYPTTRPTYRPPPTITYPPSTYPTTKPTYAPPPRLPPPSPPVYPPCRPYTPYPPTFRPPPTNRPYPPPCRPVLTYPPTTRPYRPPPPPPRPISPPPVVYRPRPRPPPIPCPYPQPYPITTPNPCIINTLYPSGPGPNFPGVGTDFSNDRPYPGTDFFPVLPVSENETTIIPPTPTPFPIDTTDLTSVDLRTPRLKGGVFPIGSTKVKLPNNIFFSPSTSSFPSGTSVSAGNSLSSGEALGGGWKISHYYDHNPSTTPSTPHTTRHGYTNPFPHHRVRPHIGEIDSIELITVNPGSSYFNRNPTSGIDTQHHNGPSVLRRQQGIKRHAPTQASLISATSHHDPDHPTPTPAPVPKPTTQRRSVDPFLIPQEPSKHVPSLTEIILTHSTEFEVPVSGKSNKLIPSPLTRDRLDSSTSDDDDNKLSSLTSTKHKSHVHSHSHSSTTSTTSKTSTSNHQPLAASYIPTDRMLKE</sequence>
<evidence type="ECO:0000313" key="3">
    <source>
        <dbReference type="EMBL" id="KAK3849953.1"/>
    </source>
</evidence>
<feature type="compositionally biased region" description="Polar residues" evidence="1">
    <location>
        <begin position="245"/>
        <end position="260"/>
    </location>
</feature>
<feature type="compositionally biased region" description="Low complexity" evidence="1">
    <location>
        <begin position="491"/>
        <end position="502"/>
    </location>
</feature>
<feature type="compositionally biased region" description="Pro residues" evidence="1">
    <location>
        <begin position="552"/>
        <end position="570"/>
    </location>
</feature>
<organism evidence="3 4">
    <name type="scientific">Petrolisthes cinctipes</name>
    <name type="common">Flat porcelain crab</name>
    <dbReference type="NCBI Taxonomy" id="88211"/>
    <lineage>
        <taxon>Eukaryota</taxon>
        <taxon>Metazoa</taxon>
        <taxon>Ecdysozoa</taxon>
        <taxon>Arthropoda</taxon>
        <taxon>Crustacea</taxon>
        <taxon>Multicrustacea</taxon>
        <taxon>Malacostraca</taxon>
        <taxon>Eumalacostraca</taxon>
        <taxon>Eucarida</taxon>
        <taxon>Decapoda</taxon>
        <taxon>Pleocyemata</taxon>
        <taxon>Anomura</taxon>
        <taxon>Galatheoidea</taxon>
        <taxon>Porcellanidae</taxon>
        <taxon>Petrolisthes</taxon>
    </lineage>
</organism>
<feature type="compositionally biased region" description="Pro residues" evidence="1">
    <location>
        <begin position="819"/>
        <end position="828"/>
    </location>
</feature>
<feature type="compositionally biased region" description="Pro residues" evidence="1">
    <location>
        <begin position="531"/>
        <end position="544"/>
    </location>
</feature>
<feature type="region of interest" description="Disordered" evidence="1">
    <location>
        <begin position="468"/>
        <end position="510"/>
    </location>
</feature>
<evidence type="ECO:0000313" key="4">
    <source>
        <dbReference type="Proteomes" id="UP001286313"/>
    </source>
</evidence>
<feature type="signal peptide" evidence="2">
    <location>
        <begin position="1"/>
        <end position="18"/>
    </location>
</feature>
<feature type="compositionally biased region" description="Low complexity" evidence="1">
    <location>
        <begin position="469"/>
        <end position="482"/>
    </location>
</feature>
<feature type="region of interest" description="Disordered" evidence="1">
    <location>
        <begin position="216"/>
        <end position="260"/>
    </location>
</feature>
<feature type="compositionally biased region" description="Low complexity" evidence="1">
    <location>
        <begin position="913"/>
        <end position="926"/>
    </location>
</feature>
<dbReference type="Proteomes" id="UP001286313">
    <property type="component" value="Unassembled WGS sequence"/>
</dbReference>
<feature type="region of interest" description="Disordered" evidence="1">
    <location>
        <begin position="725"/>
        <end position="750"/>
    </location>
</feature>
<feature type="compositionally biased region" description="Pro residues" evidence="1">
    <location>
        <begin position="216"/>
        <end position="238"/>
    </location>
</feature>
<feature type="region of interest" description="Disordered" evidence="1">
    <location>
        <begin position="868"/>
        <end position="944"/>
    </location>
</feature>
<feature type="compositionally biased region" description="Gly residues" evidence="1">
    <location>
        <begin position="64"/>
        <end position="73"/>
    </location>
</feature>
<evidence type="ECO:0000256" key="1">
    <source>
        <dbReference type="SAM" id="MobiDB-lite"/>
    </source>
</evidence>
<feature type="compositionally biased region" description="Basic residues" evidence="1">
    <location>
        <begin position="902"/>
        <end position="912"/>
    </location>
</feature>
<evidence type="ECO:0000256" key="2">
    <source>
        <dbReference type="SAM" id="SignalP"/>
    </source>
</evidence>
<feature type="chain" id="PRO_5042260424" evidence="2">
    <location>
        <begin position="19"/>
        <end position="944"/>
    </location>
</feature>
<feature type="region of interest" description="Disordered" evidence="1">
    <location>
        <begin position="794"/>
        <end position="834"/>
    </location>
</feature>
<gene>
    <name evidence="3" type="ORF">Pcinc_043313</name>
</gene>
<comment type="caution">
    <text evidence="3">The sequence shown here is derived from an EMBL/GenBank/DDBJ whole genome shotgun (WGS) entry which is preliminary data.</text>
</comment>
<keyword evidence="2" id="KW-0732">Signal</keyword>
<feature type="compositionally biased region" description="Basic and acidic residues" evidence="1">
    <location>
        <begin position="22"/>
        <end position="31"/>
    </location>
</feature>
<proteinExistence type="predicted"/>
<protein>
    <submittedName>
        <fullName evidence="3">Uncharacterized protein</fullName>
    </submittedName>
</protein>
<accession>A0AAE1BGQ7</accession>
<feature type="compositionally biased region" description="Gly residues" evidence="1">
    <location>
        <begin position="32"/>
        <end position="42"/>
    </location>
</feature>
<name>A0AAE1BGQ7_PETCI</name>
<dbReference type="EMBL" id="JAWQEG010008617">
    <property type="protein sequence ID" value="KAK3849953.1"/>
    <property type="molecule type" value="Genomic_DNA"/>
</dbReference>
<feature type="non-terminal residue" evidence="3">
    <location>
        <position position="1"/>
    </location>
</feature>
<reference evidence="3" key="1">
    <citation type="submission" date="2023-10" db="EMBL/GenBank/DDBJ databases">
        <title>Genome assemblies of two species of porcelain crab, Petrolisthes cinctipes and Petrolisthes manimaculis (Anomura: Porcellanidae).</title>
        <authorList>
            <person name="Angst P."/>
        </authorList>
    </citation>
    <scope>NUCLEOTIDE SEQUENCE</scope>
    <source>
        <strain evidence="3">PB745_01</strain>
        <tissue evidence="3">Gill</tissue>
    </source>
</reference>
<dbReference type="AlphaFoldDB" id="A0AAE1BGQ7"/>
<keyword evidence="4" id="KW-1185">Reference proteome</keyword>
<feature type="region of interest" description="Disordered" evidence="1">
    <location>
        <begin position="22"/>
        <end position="73"/>
    </location>
</feature>
<feature type="region of interest" description="Disordered" evidence="1">
    <location>
        <begin position="531"/>
        <end position="570"/>
    </location>
</feature>